<accession>A0A7C3WL13</accession>
<gene>
    <name evidence="1" type="ORF">ENV62_00395</name>
</gene>
<protein>
    <submittedName>
        <fullName evidence="1">Uncharacterized protein</fullName>
    </submittedName>
</protein>
<dbReference type="AlphaFoldDB" id="A0A7C3WL13"/>
<proteinExistence type="predicted"/>
<reference evidence="1" key="1">
    <citation type="journal article" date="2020" name="mSystems">
        <title>Genome- and Community-Level Interaction Insights into Carbon Utilization and Element Cycling Functions of Hydrothermarchaeota in Hydrothermal Sediment.</title>
        <authorList>
            <person name="Zhou Z."/>
            <person name="Liu Y."/>
            <person name="Xu W."/>
            <person name="Pan J."/>
            <person name="Luo Z.H."/>
            <person name="Li M."/>
        </authorList>
    </citation>
    <scope>NUCLEOTIDE SEQUENCE [LARGE SCALE GENOMIC DNA]</scope>
    <source>
        <strain evidence="1">SpSt-776</strain>
    </source>
</reference>
<sequence length="70" mass="8647">MNLKVETYSGAKLHEQPRRFYWQGKWQEVKEVLDRWQTPEYLCFRVRADNGREYVLRWQPETDVWELSAV</sequence>
<name>A0A7C3WL13_9BACT</name>
<evidence type="ECO:0000313" key="1">
    <source>
        <dbReference type="EMBL" id="HGB13692.1"/>
    </source>
</evidence>
<organism evidence="1">
    <name type="scientific">Desulfobacca acetoxidans</name>
    <dbReference type="NCBI Taxonomy" id="60893"/>
    <lineage>
        <taxon>Bacteria</taxon>
        <taxon>Pseudomonadati</taxon>
        <taxon>Thermodesulfobacteriota</taxon>
        <taxon>Desulfobaccia</taxon>
        <taxon>Desulfobaccales</taxon>
        <taxon>Desulfobaccaceae</taxon>
        <taxon>Desulfobacca</taxon>
    </lineage>
</organism>
<comment type="caution">
    <text evidence="1">The sequence shown here is derived from an EMBL/GenBank/DDBJ whole genome shotgun (WGS) entry which is preliminary data.</text>
</comment>
<dbReference type="EMBL" id="DTHB01000007">
    <property type="protein sequence ID" value="HGB13692.1"/>
    <property type="molecule type" value="Genomic_DNA"/>
</dbReference>